<dbReference type="Pfam" id="PF00086">
    <property type="entry name" value="Thyroglobulin_1"/>
    <property type="match status" value="1"/>
</dbReference>
<dbReference type="GO" id="GO:0005615">
    <property type="term" value="C:extracellular space"/>
    <property type="evidence" value="ECO:0007669"/>
    <property type="project" value="TreeGrafter"/>
</dbReference>
<dbReference type="SMART" id="SM00211">
    <property type="entry name" value="TY"/>
    <property type="match status" value="1"/>
</dbReference>
<comment type="subcellular location">
    <subcellularLocation>
        <location evidence="1">Secreted</location>
    </subcellularLocation>
</comment>
<feature type="chain" id="PRO_5018713991" description="Insulin-like growth factor binding protein 6b" evidence="6">
    <location>
        <begin position="19"/>
        <end position="199"/>
    </location>
</feature>
<dbReference type="PRINTS" id="PR01976">
    <property type="entry name" value="IGFBPFAMILY"/>
</dbReference>
<dbReference type="Gene3D" id="4.10.800.10">
    <property type="entry name" value="Thyroglobulin type-1"/>
    <property type="match status" value="1"/>
</dbReference>
<dbReference type="SUPFAM" id="SSF57184">
    <property type="entry name" value="Growth factor receptor domain"/>
    <property type="match status" value="1"/>
</dbReference>
<evidence type="ECO:0000259" key="8">
    <source>
        <dbReference type="PROSITE" id="PS51323"/>
    </source>
</evidence>
<keyword evidence="4" id="KW-0340">Growth factor binding</keyword>
<evidence type="ECO:0000313" key="10">
    <source>
        <dbReference type="Proteomes" id="UP000261600"/>
    </source>
</evidence>
<keyword evidence="10" id="KW-1185">Reference proteome</keyword>
<keyword evidence="2" id="KW-0964">Secreted</keyword>
<protein>
    <recommendedName>
        <fullName evidence="11">Insulin-like growth factor binding protein 6b</fullName>
    </recommendedName>
</protein>
<dbReference type="PROSITE" id="PS51162">
    <property type="entry name" value="THYROGLOBULIN_1_2"/>
    <property type="match status" value="1"/>
</dbReference>
<dbReference type="AlphaFoldDB" id="A0A3Q3R3L8"/>
<dbReference type="InterPro" id="IPR009030">
    <property type="entry name" value="Growth_fac_rcpt_cys_sf"/>
</dbReference>
<evidence type="ECO:0000256" key="1">
    <source>
        <dbReference type="ARBA" id="ARBA00004613"/>
    </source>
</evidence>
<proteinExistence type="predicted"/>
<dbReference type="FunFam" id="4.10.40.20:FF:000005">
    <property type="entry name" value="Insulin-like growth factor-binding protein 6"/>
    <property type="match status" value="1"/>
</dbReference>
<evidence type="ECO:0000313" key="9">
    <source>
        <dbReference type="Ensembl" id="ENSMALP00000025876.1"/>
    </source>
</evidence>
<evidence type="ECO:0000256" key="2">
    <source>
        <dbReference type="ARBA" id="ARBA00022525"/>
    </source>
</evidence>
<dbReference type="InterPro" id="IPR000716">
    <property type="entry name" value="Thyroglobulin_1"/>
</dbReference>
<dbReference type="GO" id="GO:0001968">
    <property type="term" value="F:fibronectin binding"/>
    <property type="evidence" value="ECO:0007669"/>
    <property type="project" value="TreeGrafter"/>
</dbReference>
<dbReference type="InterPro" id="IPR036857">
    <property type="entry name" value="Thyroglobulin_1_sf"/>
</dbReference>
<accession>A0A3Q3R3L8</accession>
<feature type="signal peptide" evidence="6">
    <location>
        <begin position="1"/>
        <end position="18"/>
    </location>
</feature>
<evidence type="ECO:0000256" key="3">
    <source>
        <dbReference type="ARBA" id="ARBA00023157"/>
    </source>
</evidence>
<comment type="caution">
    <text evidence="5">Lacks conserved residue(s) required for the propagation of feature annotation.</text>
</comment>
<dbReference type="GO" id="GO:0043567">
    <property type="term" value="P:regulation of insulin-like growth factor receptor signaling pathway"/>
    <property type="evidence" value="ECO:0007669"/>
    <property type="project" value="TreeGrafter"/>
</dbReference>
<feature type="domain" description="IGFBP N-terminal" evidence="8">
    <location>
        <begin position="54"/>
        <end position="93"/>
    </location>
</feature>
<organism evidence="9 10">
    <name type="scientific">Monopterus albus</name>
    <name type="common">Swamp eel</name>
    <dbReference type="NCBI Taxonomy" id="43700"/>
    <lineage>
        <taxon>Eukaryota</taxon>
        <taxon>Metazoa</taxon>
        <taxon>Chordata</taxon>
        <taxon>Craniata</taxon>
        <taxon>Vertebrata</taxon>
        <taxon>Euteleostomi</taxon>
        <taxon>Actinopterygii</taxon>
        <taxon>Neopterygii</taxon>
        <taxon>Teleostei</taxon>
        <taxon>Neoteleostei</taxon>
        <taxon>Acanthomorphata</taxon>
        <taxon>Anabantaria</taxon>
        <taxon>Synbranchiformes</taxon>
        <taxon>Synbranchidae</taxon>
        <taxon>Monopterus</taxon>
    </lineage>
</organism>
<reference evidence="9" key="1">
    <citation type="submission" date="2025-08" db="UniProtKB">
        <authorList>
            <consortium name="Ensembl"/>
        </authorList>
    </citation>
    <scope>IDENTIFICATION</scope>
</reference>
<dbReference type="InterPro" id="IPR022321">
    <property type="entry name" value="IGFBP_1-6_chordata"/>
</dbReference>
<feature type="domain" description="Thyroglobulin type-1" evidence="7">
    <location>
        <begin position="125"/>
        <end position="199"/>
    </location>
</feature>
<dbReference type="GO" id="GO:0031995">
    <property type="term" value="F:insulin-like growth factor II binding"/>
    <property type="evidence" value="ECO:0007669"/>
    <property type="project" value="TreeGrafter"/>
</dbReference>
<dbReference type="GO" id="GO:0031994">
    <property type="term" value="F:insulin-like growth factor I binding"/>
    <property type="evidence" value="ECO:0007669"/>
    <property type="project" value="TreeGrafter"/>
</dbReference>
<evidence type="ECO:0000256" key="6">
    <source>
        <dbReference type="SAM" id="SignalP"/>
    </source>
</evidence>
<keyword evidence="3 5" id="KW-1015">Disulfide bond</keyword>
<reference evidence="9" key="2">
    <citation type="submission" date="2025-09" db="UniProtKB">
        <authorList>
            <consortium name="Ensembl"/>
        </authorList>
    </citation>
    <scope>IDENTIFICATION</scope>
</reference>
<dbReference type="STRING" id="43700.ENSMALP00000025876"/>
<sequence>MLFYLYILMLPLMQPVLSSPVPLTTRSRGCPACKGKLSQSLQSVDLNATTLAVGEPCGVYTPSCAHGLRCAPLEDEPRPLRALLEGRGVCSNASGAGTTDGSLTVDPAPTEGPDEVKILSMYHSSPPCRKLLTLLIKGLDAHLFKSDHDIYMPNCDKHGFFRKKQCWSARGKQRGKCWCVDENGMPLPAEAKQKGGLRC</sequence>
<name>A0A3Q3R3L8_MONAL</name>
<dbReference type="Ensembl" id="ENSMALT00000026355.1">
    <property type="protein sequence ID" value="ENSMALP00000025876.1"/>
    <property type="gene ID" value="ENSMALG00000017989.1"/>
</dbReference>
<dbReference type="SUPFAM" id="SSF57610">
    <property type="entry name" value="Thyroglobulin type-1 domain"/>
    <property type="match status" value="1"/>
</dbReference>
<keyword evidence="6" id="KW-0732">Signal</keyword>
<dbReference type="PANTHER" id="PTHR11551:SF27">
    <property type="entry name" value="INSULIN-LIKE GROWTH FACTOR BINDING PROTEIN 6A PRECURSOR-RELATED"/>
    <property type="match status" value="1"/>
</dbReference>
<evidence type="ECO:0000259" key="7">
    <source>
        <dbReference type="PROSITE" id="PS51162"/>
    </source>
</evidence>
<evidence type="ECO:0000256" key="4">
    <source>
        <dbReference type="ARBA" id="ARBA00023183"/>
    </source>
</evidence>
<dbReference type="PROSITE" id="PS00484">
    <property type="entry name" value="THYROGLOBULIN_1_1"/>
    <property type="match status" value="1"/>
</dbReference>
<feature type="disulfide bond" evidence="5">
    <location>
        <begin position="179"/>
        <end position="199"/>
    </location>
</feature>
<dbReference type="Gene3D" id="4.10.40.20">
    <property type="match status" value="1"/>
</dbReference>
<dbReference type="CDD" id="cd00191">
    <property type="entry name" value="TY"/>
    <property type="match status" value="1"/>
</dbReference>
<dbReference type="InterPro" id="IPR000867">
    <property type="entry name" value="IGFBP-like"/>
</dbReference>
<dbReference type="SMART" id="SM00121">
    <property type="entry name" value="IB"/>
    <property type="match status" value="1"/>
</dbReference>
<evidence type="ECO:0008006" key="11">
    <source>
        <dbReference type="Google" id="ProtNLM"/>
    </source>
</evidence>
<dbReference type="Proteomes" id="UP000261600">
    <property type="component" value="Unplaced"/>
</dbReference>
<dbReference type="PANTHER" id="PTHR11551">
    <property type="entry name" value="INSULIN-LIKE GROWTH FACTOR BINDING PROTEIN"/>
    <property type="match status" value="1"/>
</dbReference>
<dbReference type="PROSITE" id="PS51323">
    <property type="entry name" value="IGFBP_N_2"/>
    <property type="match status" value="1"/>
</dbReference>
<evidence type="ECO:0000256" key="5">
    <source>
        <dbReference type="PROSITE-ProRule" id="PRU00500"/>
    </source>
</evidence>